<comment type="subunit">
    <text evidence="7">Homodimer.</text>
</comment>
<dbReference type="UniPathway" id="UPA00033">
    <property type="reaction ID" value="UER00038"/>
</dbReference>
<dbReference type="PIRSF" id="PIRSF000521">
    <property type="entry name" value="Transaminase_4ab_Lys_Orn"/>
    <property type="match status" value="1"/>
</dbReference>
<dbReference type="Proteomes" id="UP000244093">
    <property type="component" value="Unassembled WGS sequence"/>
</dbReference>
<evidence type="ECO:0000256" key="3">
    <source>
        <dbReference type="ARBA" id="ARBA00022605"/>
    </source>
</evidence>
<evidence type="ECO:0000313" key="9">
    <source>
        <dbReference type="Proteomes" id="UP000244093"/>
    </source>
</evidence>
<reference evidence="8" key="2">
    <citation type="journal article" date="2018" name="Syst. Appl. Microbiol.">
        <title>A new symbiotic nanoarchaeote (Candidatus Nanoclepta minutus) and its host (Zestosphaera tikiterensis gen. nov., sp. nov.) from a New Zealand hot spring.</title>
        <authorList>
            <person name="St John E."/>
            <person name="Liu Y."/>
            <person name="Podar M."/>
            <person name="Stott M.B."/>
            <person name="Meneghin J."/>
            <person name="Chen Z."/>
            <person name="Lagutin K."/>
            <person name="Mitchell K."/>
            <person name="Reysenbach A.L."/>
        </authorList>
    </citation>
    <scope>NUCLEOTIDE SEQUENCE [LARGE SCALE GENOMIC DNA]</scope>
    <source>
        <strain evidence="8">NZ3</strain>
    </source>
</reference>
<dbReference type="InterPro" id="IPR037537">
    <property type="entry name" value="LysJ"/>
</dbReference>
<dbReference type="GO" id="GO:0030170">
    <property type="term" value="F:pyridoxal phosphate binding"/>
    <property type="evidence" value="ECO:0007669"/>
    <property type="project" value="InterPro"/>
</dbReference>
<evidence type="ECO:0000256" key="1">
    <source>
        <dbReference type="ARBA" id="ARBA00022490"/>
    </source>
</evidence>
<evidence type="ECO:0000256" key="6">
    <source>
        <dbReference type="ARBA" id="ARBA00023154"/>
    </source>
</evidence>
<dbReference type="Pfam" id="PF00202">
    <property type="entry name" value="Aminotran_3"/>
    <property type="match status" value="1"/>
</dbReference>
<reference evidence="8" key="1">
    <citation type="submission" date="2017-04" db="EMBL/GenBank/DDBJ databases">
        <authorList>
            <person name="Afonso C.L."/>
            <person name="Miller P.J."/>
            <person name="Scott M.A."/>
            <person name="Spackman E."/>
            <person name="Goraichik I."/>
            <person name="Dimitrov K.M."/>
            <person name="Suarez D.L."/>
            <person name="Swayne D.E."/>
        </authorList>
    </citation>
    <scope>NUCLEOTIDE SEQUENCE</scope>
    <source>
        <strain evidence="8">NZ3</strain>
    </source>
</reference>
<keyword evidence="7" id="KW-0055">Arginine biosynthesis</keyword>
<evidence type="ECO:0000313" key="8">
    <source>
        <dbReference type="EMBL" id="PUA31859.1"/>
    </source>
</evidence>
<keyword evidence="4 7" id="KW-0808">Transferase</keyword>
<feature type="binding site" evidence="7">
    <location>
        <position position="119"/>
    </location>
    <ligand>
        <name>pyridoxal 5'-phosphate</name>
        <dbReference type="ChEBI" id="CHEBI:597326"/>
    </ligand>
</feature>
<dbReference type="PANTHER" id="PTHR11986">
    <property type="entry name" value="AMINOTRANSFERASE CLASS III"/>
    <property type="match status" value="1"/>
</dbReference>
<dbReference type="InterPro" id="IPR015422">
    <property type="entry name" value="PyrdxlP-dep_Trfase_small"/>
</dbReference>
<dbReference type="GO" id="GO:0005737">
    <property type="term" value="C:cytoplasm"/>
    <property type="evidence" value="ECO:0007669"/>
    <property type="project" value="UniProtKB-SubCell"/>
</dbReference>
<comment type="cofactor">
    <cofactor evidence="7">
        <name>pyridoxal 5'-phosphate</name>
        <dbReference type="ChEBI" id="CHEBI:597326"/>
    </cofactor>
    <text evidence="7">Binds 1 pyridoxal phosphate per subunit.</text>
</comment>
<keyword evidence="2 7" id="KW-0032">Aminotransferase</keyword>
<dbReference type="AlphaFoldDB" id="A0A2R7Y358"/>
<evidence type="ECO:0000256" key="4">
    <source>
        <dbReference type="ARBA" id="ARBA00022679"/>
    </source>
</evidence>
<dbReference type="InterPro" id="IPR049704">
    <property type="entry name" value="Aminotrans_3_PPA_site"/>
</dbReference>
<organism evidence="8 9">
    <name type="scientific">Zestosphaera tikiterensis</name>
    <dbReference type="NCBI Taxonomy" id="1973259"/>
    <lineage>
        <taxon>Archaea</taxon>
        <taxon>Thermoproteota</taxon>
        <taxon>Thermoprotei</taxon>
        <taxon>Desulfurococcales</taxon>
        <taxon>Desulfurococcaceae</taxon>
        <taxon>Zestosphaera</taxon>
    </lineage>
</organism>
<dbReference type="FunFam" id="3.40.640.10:FF:000004">
    <property type="entry name" value="Acetylornithine aminotransferase"/>
    <property type="match status" value="1"/>
</dbReference>
<comment type="subcellular location">
    <subcellularLocation>
        <location evidence="7">Cytoplasm</location>
    </subcellularLocation>
</comment>
<feature type="binding site" evidence="7">
    <location>
        <position position="122"/>
    </location>
    <ligand>
        <name>substrate</name>
    </ligand>
</feature>
<accession>A0A2R7Y358</accession>
<dbReference type="GO" id="GO:0042450">
    <property type="term" value="P:L-arginine biosynthetic process via ornithine"/>
    <property type="evidence" value="ECO:0007669"/>
    <property type="project" value="UniProtKB-UniRule"/>
</dbReference>
<dbReference type="EC" id="2.6.1.118" evidence="7"/>
<dbReference type="SUPFAM" id="SSF53383">
    <property type="entry name" value="PLP-dependent transferases"/>
    <property type="match status" value="1"/>
</dbReference>
<comment type="catalytic activity">
    <reaction evidence="7">
        <text>[amino-group carrier protein]-C-terminal-gamma-(L-lysyl)-L-glutamate + 2-oxoglutarate = [amino-group carrier protein]-C-terminal-N-(1-carboxy-5-oxopentan-1-yl)-L-glutamine + L-glutamate</text>
        <dbReference type="Rhea" id="RHEA:41952"/>
        <dbReference type="Rhea" id="RHEA-COMP:9714"/>
        <dbReference type="Rhea" id="RHEA-COMP:9715"/>
        <dbReference type="ChEBI" id="CHEBI:16810"/>
        <dbReference type="ChEBI" id="CHEBI:29985"/>
        <dbReference type="ChEBI" id="CHEBI:78501"/>
        <dbReference type="ChEBI" id="CHEBI:78526"/>
        <dbReference type="EC" id="2.6.1.118"/>
    </reaction>
</comment>
<comment type="pathway">
    <text evidence="7">Amino-acid biosynthesis; L-lysine biosynthesis via AAA pathway; L-lysine from L-alpha-aminoadipate (Thermus route): step 4/5.</text>
</comment>
<evidence type="ECO:0000256" key="5">
    <source>
        <dbReference type="ARBA" id="ARBA00022898"/>
    </source>
</evidence>
<dbReference type="GO" id="GO:0019878">
    <property type="term" value="P:lysine biosynthetic process via aminoadipic acid"/>
    <property type="evidence" value="ECO:0007669"/>
    <property type="project" value="UniProtKB-UniRule"/>
</dbReference>
<comment type="caution">
    <text evidence="7">Lacks conserved residue(s) required for the propagation of feature annotation.</text>
</comment>
<comment type="function">
    <text evidence="7">Involved in both the arginine and lysine biosynthetic pathways.</text>
</comment>
<keyword evidence="6 7" id="KW-0457">Lysine biosynthesis</keyword>
<dbReference type="InterPro" id="IPR015424">
    <property type="entry name" value="PyrdxlP-dep_Trfase"/>
</dbReference>
<feature type="binding site" evidence="7">
    <location>
        <position position="261"/>
    </location>
    <ligand>
        <name>substrate</name>
    </ligand>
</feature>
<dbReference type="CDD" id="cd00610">
    <property type="entry name" value="OAT_like"/>
    <property type="match status" value="1"/>
</dbReference>
<dbReference type="GO" id="GO:0042802">
    <property type="term" value="F:identical protein binding"/>
    <property type="evidence" value="ECO:0007669"/>
    <property type="project" value="TreeGrafter"/>
</dbReference>
<dbReference type="Gene3D" id="3.40.640.10">
    <property type="entry name" value="Type I PLP-dependent aspartate aminotransferase-like (Major domain)"/>
    <property type="match status" value="1"/>
</dbReference>
<dbReference type="Gene3D" id="3.90.1150.10">
    <property type="entry name" value="Aspartate Aminotransferase, domain 1"/>
    <property type="match status" value="1"/>
</dbReference>
<comment type="similarity">
    <text evidence="7">Belongs to the class-III pyridoxal-phosphate-dependent aminotransferase family. LysJ subfamily.</text>
</comment>
<comment type="pathway">
    <text evidence="7">Amino-acid biosynthesis; L-arginine biosynthesis.</text>
</comment>
<dbReference type="UniPathway" id="UPA00068"/>
<dbReference type="EC" id="2.6.1.124" evidence="7"/>
<keyword evidence="3 7" id="KW-0028">Amino-acid biosynthesis</keyword>
<dbReference type="GO" id="GO:0008483">
    <property type="term" value="F:transaminase activity"/>
    <property type="evidence" value="ECO:0007669"/>
    <property type="project" value="UniProtKB-UniRule"/>
</dbReference>
<keyword evidence="1 7" id="KW-0963">Cytoplasm</keyword>
<feature type="modified residue" description="N6-(pyridoxal phosphate)lysine" evidence="7">
    <location>
        <position position="233"/>
    </location>
</feature>
<dbReference type="PROSITE" id="PS00600">
    <property type="entry name" value="AA_TRANSFER_CLASS_3"/>
    <property type="match status" value="1"/>
</dbReference>
<proteinExistence type="inferred from homology"/>
<dbReference type="InterPro" id="IPR005814">
    <property type="entry name" value="Aminotrans_3"/>
</dbReference>
<feature type="binding site" evidence="7">
    <location>
        <position position="262"/>
    </location>
    <ligand>
        <name>pyridoxal 5'-phosphate</name>
        <dbReference type="ChEBI" id="CHEBI:597326"/>
    </ligand>
</feature>
<gene>
    <name evidence="7" type="primary">lysJ</name>
    <name evidence="8" type="ORF">B7O98_08480</name>
</gene>
<dbReference type="InterPro" id="IPR050103">
    <property type="entry name" value="Class-III_PLP-dep_AT"/>
</dbReference>
<dbReference type="EMBL" id="NBVN01000006">
    <property type="protein sequence ID" value="PUA31859.1"/>
    <property type="molecule type" value="Genomic_DNA"/>
</dbReference>
<feature type="binding site" evidence="7">
    <location>
        <begin position="204"/>
        <end position="207"/>
    </location>
    <ligand>
        <name>pyridoxal 5'-phosphate</name>
        <dbReference type="ChEBI" id="CHEBI:597326"/>
    </ligand>
</feature>
<dbReference type="HAMAP" id="MF_02084">
    <property type="entry name" value="LysJ_aminotrans_3"/>
    <property type="match status" value="1"/>
</dbReference>
<name>A0A2R7Y358_9CREN</name>
<dbReference type="InterPro" id="IPR015421">
    <property type="entry name" value="PyrdxlP-dep_Trfase_major"/>
</dbReference>
<protein>
    <recommendedName>
        <fullName evidence="7">Putative [LysW]-aminoadipate semialdehyde/glutamate semialdehyde transaminase</fullName>
        <ecNumber evidence="7">2.6.1.118</ecNumber>
        <ecNumber evidence="7">2.6.1.124</ecNumber>
    </recommendedName>
</protein>
<comment type="catalytic activity">
    <reaction evidence="7">
        <text>[amino-group carrier protein]-C-terminal-gamma-(L-ornithyl)-L-glutamate + 2-oxoglutarate = [amino-group carrier protein]-C-terminal-gamma-(L-glutamyl-5-semialdehyde)-L-glutamate + L-glutamate</text>
        <dbReference type="Rhea" id="RHEA:52672"/>
        <dbReference type="Rhea" id="RHEA-COMP:13327"/>
        <dbReference type="Rhea" id="RHEA-COMP:13328"/>
        <dbReference type="ChEBI" id="CHEBI:16810"/>
        <dbReference type="ChEBI" id="CHEBI:29985"/>
        <dbReference type="ChEBI" id="CHEBI:136761"/>
        <dbReference type="ChEBI" id="CHEBI:136763"/>
        <dbReference type="EC" id="2.6.1.124"/>
    </reaction>
</comment>
<sequence>MLYEDRGIELEYAEAQYVWDSSGRKYLDMHTGHGVAFLGHRNPHILKSLKNQLDKLMVSSTSFRVRVRDEMLEVLSKVVPNRYAYVYLLNSGSEAVEFALKVARIFTNRKKVIYFTNSFHGRTFGALSVTYNQRYRKGFEPLLPETVAVKFNDVDGVVKSVDELTAAVILELIQGEGGVNVATKEFVDEVRRRTAEVGALMIVDEVQTGFGRTGSVWAFQQYGVYPDVLIAGKAIGGGFPVSAVFLPLDVGIKLESGIHGTTYGGNPMACAAVKAATEVLISDDVPLKAREKGEKLLKLLKDRLKDVKIVREVRGVGLMVGVELRFEPSKALKDLQNKGVLALKAGATVLRLLPPYLITYEDIDYAVNSIGESLSKQLTS</sequence>
<evidence type="ECO:0000256" key="2">
    <source>
        <dbReference type="ARBA" id="ARBA00022576"/>
    </source>
</evidence>
<dbReference type="PANTHER" id="PTHR11986:SF79">
    <property type="entry name" value="ACETYLORNITHINE AMINOTRANSFERASE, MITOCHONDRIAL"/>
    <property type="match status" value="1"/>
</dbReference>
<comment type="caution">
    <text evidence="8">The sequence shown here is derived from an EMBL/GenBank/DDBJ whole genome shotgun (WGS) entry which is preliminary data.</text>
</comment>
<keyword evidence="5 7" id="KW-0663">Pyridoxal phosphate</keyword>
<evidence type="ECO:0000256" key="7">
    <source>
        <dbReference type="HAMAP-Rule" id="MF_02084"/>
    </source>
</evidence>